<keyword evidence="2" id="KW-0472">Membrane</keyword>
<proteinExistence type="predicted"/>
<keyword evidence="3" id="KW-0732">Signal</keyword>
<evidence type="ECO:0008006" key="6">
    <source>
        <dbReference type="Google" id="ProtNLM"/>
    </source>
</evidence>
<feature type="transmembrane region" description="Helical" evidence="2">
    <location>
        <begin position="419"/>
        <end position="445"/>
    </location>
</feature>
<dbReference type="SUPFAM" id="SSF117281">
    <property type="entry name" value="Kelch motif"/>
    <property type="match status" value="1"/>
</dbReference>
<keyword evidence="2" id="KW-1133">Transmembrane helix</keyword>
<dbReference type="PANTHER" id="PTHR23244">
    <property type="entry name" value="KELCH REPEAT DOMAIN"/>
    <property type="match status" value="1"/>
</dbReference>
<dbReference type="Pfam" id="PF24681">
    <property type="entry name" value="Kelch_KLHDC2_KLHL20_DRC7"/>
    <property type="match status" value="1"/>
</dbReference>
<feature type="signal peptide" evidence="3">
    <location>
        <begin position="1"/>
        <end position="17"/>
    </location>
</feature>
<evidence type="ECO:0000313" key="4">
    <source>
        <dbReference type="EMBL" id="KAF9324757.1"/>
    </source>
</evidence>
<protein>
    <recommendedName>
        <fullName evidence="6">Galactose oxidase</fullName>
    </recommendedName>
</protein>
<feature type="region of interest" description="Disordered" evidence="1">
    <location>
        <begin position="586"/>
        <end position="639"/>
    </location>
</feature>
<dbReference type="Gene3D" id="2.120.10.80">
    <property type="entry name" value="Kelch-type beta propeller"/>
    <property type="match status" value="1"/>
</dbReference>
<dbReference type="EMBL" id="JAAAUY010001033">
    <property type="protein sequence ID" value="KAF9324757.1"/>
    <property type="molecule type" value="Genomic_DNA"/>
</dbReference>
<feature type="region of interest" description="Disordered" evidence="1">
    <location>
        <begin position="208"/>
        <end position="228"/>
    </location>
</feature>
<feature type="chain" id="PRO_5040318557" description="Galactose oxidase" evidence="3">
    <location>
        <begin position="18"/>
        <end position="639"/>
    </location>
</feature>
<sequence>MLLSVLSIAALLAVASAQPQSVNPRTSRAIAVIDSDIYLYGGSSPFGDCFSDLYSLHLDPTNGWTAGNAPWNNVKLDLDNALALSQTSYAAPSADGNNLFFYGQTLCPNQLAKDSSAPHTFVASSGSVTVQRENGQWTQTGVALDVLGPRLVQADEPVPVQVLDPVNSVVYTFVYDANNPQLGMQLWNFSADHPPANLAQSKNTTMLTIQPTSPPPPPPPTNSTNTTEPVVPPSVTLAPFIDVGTAVYLNGAIVVVGGGRTTGLRLTGDDVDAASGYYKMDRCWVYNIAANMWSVQNLTSSSGSLPLPRRLAALLVVGSKIYMHGGNTTQTVPTENYSSEFWTLDTSTWQWAQGASSPSGRAQHTLVSFNSQLLTISGFEYQNSKAKASRTGFVMIYDPVSSTWGNQFGIIRESFFQKYTVAIICGSLGGLLALLVCASVSARLWRKHSRGHLSRSNGVNRKRSMPFVASTAIKPDSAGAAAEAASAAAAGRLSGVTLAPTGQRSNYGRSDSQIDLSALPRASESTVYGMPHQQQFQNQHSLQNEDSYQYEYNFNPYAPVNQQQQVPLMHANAMEQPEDLQAYADDDGQFESHGHHPSRPSSGQGVGYPGQIREGSGTDLTHGAPINRTVSPRDLDGFP</sequence>
<evidence type="ECO:0000313" key="5">
    <source>
        <dbReference type="Proteomes" id="UP000696485"/>
    </source>
</evidence>
<evidence type="ECO:0000256" key="3">
    <source>
        <dbReference type="SAM" id="SignalP"/>
    </source>
</evidence>
<dbReference type="Proteomes" id="UP000696485">
    <property type="component" value="Unassembled WGS sequence"/>
</dbReference>
<evidence type="ECO:0000256" key="2">
    <source>
        <dbReference type="SAM" id="Phobius"/>
    </source>
</evidence>
<accession>A0A9P5VHR4</accession>
<dbReference type="AlphaFoldDB" id="A0A9P5VHR4"/>
<comment type="caution">
    <text evidence="4">The sequence shown here is derived from an EMBL/GenBank/DDBJ whole genome shotgun (WGS) entry which is preliminary data.</text>
</comment>
<feature type="compositionally biased region" description="Pro residues" evidence="1">
    <location>
        <begin position="212"/>
        <end position="221"/>
    </location>
</feature>
<reference evidence="4" key="1">
    <citation type="journal article" date="2020" name="Fungal Divers.">
        <title>Resolving the Mortierellaceae phylogeny through synthesis of multi-gene phylogenetics and phylogenomics.</title>
        <authorList>
            <person name="Vandepol N."/>
            <person name="Liber J."/>
            <person name="Desiro A."/>
            <person name="Na H."/>
            <person name="Kennedy M."/>
            <person name="Barry K."/>
            <person name="Grigoriev I.V."/>
            <person name="Miller A.N."/>
            <person name="O'Donnell K."/>
            <person name="Stajich J.E."/>
            <person name="Bonito G."/>
        </authorList>
    </citation>
    <scope>NUCLEOTIDE SEQUENCE</scope>
    <source>
        <strain evidence="4">NVP1</strain>
    </source>
</reference>
<name>A0A9P5VHR4_9FUNG</name>
<keyword evidence="5" id="KW-1185">Reference proteome</keyword>
<gene>
    <name evidence="4" type="ORF">BG006_000265</name>
</gene>
<organism evidence="4 5">
    <name type="scientific">Podila minutissima</name>
    <dbReference type="NCBI Taxonomy" id="64525"/>
    <lineage>
        <taxon>Eukaryota</taxon>
        <taxon>Fungi</taxon>
        <taxon>Fungi incertae sedis</taxon>
        <taxon>Mucoromycota</taxon>
        <taxon>Mortierellomycotina</taxon>
        <taxon>Mortierellomycetes</taxon>
        <taxon>Mortierellales</taxon>
        <taxon>Mortierellaceae</taxon>
        <taxon>Podila</taxon>
    </lineage>
</organism>
<evidence type="ECO:0000256" key="1">
    <source>
        <dbReference type="SAM" id="MobiDB-lite"/>
    </source>
</evidence>
<dbReference type="InterPro" id="IPR015915">
    <property type="entry name" value="Kelch-typ_b-propeller"/>
</dbReference>
<keyword evidence="2" id="KW-0812">Transmembrane</keyword>